<dbReference type="Gene3D" id="1.10.1740.10">
    <property type="match status" value="1"/>
</dbReference>
<protein>
    <submittedName>
        <fullName evidence="7">RNA polymerase sigma factor</fullName>
    </submittedName>
</protein>
<dbReference type="NCBIfam" id="TIGR02937">
    <property type="entry name" value="sigma70-ECF"/>
    <property type="match status" value="1"/>
</dbReference>
<evidence type="ECO:0000256" key="1">
    <source>
        <dbReference type="ARBA" id="ARBA00010641"/>
    </source>
</evidence>
<dbReference type="CDD" id="cd06171">
    <property type="entry name" value="Sigma70_r4"/>
    <property type="match status" value="1"/>
</dbReference>
<dbReference type="SUPFAM" id="SSF88946">
    <property type="entry name" value="Sigma2 domain of RNA polymerase sigma factors"/>
    <property type="match status" value="1"/>
</dbReference>
<evidence type="ECO:0000313" key="7">
    <source>
        <dbReference type="EMBL" id="MFC3193979.1"/>
    </source>
</evidence>
<comment type="similarity">
    <text evidence="1">Belongs to the sigma-70 factor family. ECF subfamily.</text>
</comment>
<organism evidence="7 8">
    <name type="scientific">Marinicella sediminis</name>
    <dbReference type="NCBI Taxonomy" id="1792834"/>
    <lineage>
        <taxon>Bacteria</taxon>
        <taxon>Pseudomonadati</taxon>
        <taxon>Pseudomonadota</taxon>
        <taxon>Gammaproteobacteria</taxon>
        <taxon>Lysobacterales</taxon>
        <taxon>Marinicellaceae</taxon>
        <taxon>Marinicella</taxon>
    </lineage>
</organism>
<reference evidence="8" key="1">
    <citation type="journal article" date="2019" name="Int. J. Syst. Evol. Microbiol.">
        <title>The Global Catalogue of Microorganisms (GCM) 10K type strain sequencing project: providing services to taxonomists for standard genome sequencing and annotation.</title>
        <authorList>
            <consortium name="The Broad Institute Genomics Platform"/>
            <consortium name="The Broad Institute Genome Sequencing Center for Infectious Disease"/>
            <person name="Wu L."/>
            <person name="Ma J."/>
        </authorList>
    </citation>
    <scope>NUCLEOTIDE SEQUENCE [LARGE SCALE GENOMIC DNA]</scope>
    <source>
        <strain evidence="8">KCTC 42953</strain>
    </source>
</reference>
<dbReference type="InterPro" id="IPR036388">
    <property type="entry name" value="WH-like_DNA-bd_sf"/>
</dbReference>
<evidence type="ECO:0000259" key="5">
    <source>
        <dbReference type="Pfam" id="PF04542"/>
    </source>
</evidence>
<dbReference type="InterPro" id="IPR013325">
    <property type="entry name" value="RNA_pol_sigma_r2"/>
</dbReference>
<accession>A0ABV7JAS0</accession>
<evidence type="ECO:0000256" key="4">
    <source>
        <dbReference type="ARBA" id="ARBA00023163"/>
    </source>
</evidence>
<dbReference type="EMBL" id="JBHRTS010000003">
    <property type="protein sequence ID" value="MFC3193979.1"/>
    <property type="molecule type" value="Genomic_DNA"/>
</dbReference>
<keyword evidence="3" id="KW-0731">Sigma factor</keyword>
<dbReference type="Proteomes" id="UP001595533">
    <property type="component" value="Unassembled WGS sequence"/>
</dbReference>
<gene>
    <name evidence="7" type="ORF">ACFODZ_06980</name>
</gene>
<dbReference type="InterPro" id="IPR039425">
    <property type="entry name" value="RNA_pol_sigma-70-like"/>
</dbReference>
<dbReference type="PANTHER" id="PTHR43133:SF51">
    <property type="entry name" value="RNA POLYMERASE SIGMA FACTOR"/>
    <property type="match status" value="1"/>
</dbReference>
<dbReference type="RefSeq" id="WP_077412146.1">
    <property type="nucleotide sequence ID" value="NZ_JBHRTS010000003.1"/>
</dbReference>
<dbReference type="Pfam" id="PF08281">
    <property type="entry name" value="Sigma70_r4_2"/>
    <property type="match status" value="1"/>
</dbReference>
<name>A0ABV7JAS0_9GAMM</name>
<dbReference type="SUPFAM" id="SSF88659">
    <property type="entry name" value="Sigma3 and sigma4 domains of RNA polymerase sigma factors"/>
    <property type="match status" value="1"/>
</dbReference>
<evidence type="ECO:0000256" key="3">
    <source>
        <dbReference type="ARBA" id="ARBA00023082"/>
    </source>
</evidence>
<dbReference type="InterPro" id="IPR013249">
    <property type="entry name" value="RNA_pol_sigma70_r4_t2"/>
</dbReference>
<dbReference type="InterPro" id="IPR007627">
    <property type="entry name" value="RNA_pol_sigma70_r2"/>
</dbReference>
<dbReference type="PANTHER" id="PTHR43133">
    <property type="entry name" value="RNA POLYMERASE ECF-TYPE SIGMA FACTO"/>
    <property type="match status" value="1"/>
</dbReference>
<keyword evidence="8" id="KW-1185">Reference proteome</keyword>
<dbReference type="InterPro" id="IPR013324">
    <property type="entry name" value="RNA_pol_sigma_r3/r4-like"/>
</dbReference>
<sequence length="211" mass="24355">MKAHKADIKLAKAVLKGDETAFNRLFDDNHPKLFRFIMSRVNQDYDLAHDLTQDTLCKAIDKIDGYRGEAALFTWMCQISRSLIHAHFVKHNRRSQVVMPLADSPEMRNELENIAMNDRTQPEQVTMNSQLRQLLEEILDHLPNDYGDVLTWKYIDQLSVNEIATQMNTTQIAVQSVLARARKAFQTVIHSMLQHDTLRDLLQGQQETTHG</sequence>
<dbReference type="InterPro" id="IPR014284">
    <property type="entry name" value="RNA_pol_sigma-70_dom"/>
</dbReference>
<evidence type="ECO:0000259" key="6">
    <source>
        <dbReference type="Pfam" id="PF08281"/>
    </source>
</evidence>
<evidence type="ECO:0000313" key="8">
    <source>
        <dbReference type="Proteomes" id="UP001595533"/>
    </source>
</evidence>
<comment type="caution">
    <text evidence="7">The sequence shown here is derived from an EMBL/GenBank/DDBJ whole genome shotgun (WGS) entry which is preliminary data.</text>
</comment>
<keyword evidence="2" id="KW-0805">Transcription regulation</keyword>
<dbReference type="Pfam" id="PF04542">
    <property type="entry name" value="Sigma70_r2"/>
    <property type="match status" value="1"/>
</dbReference>
<keyword evidence="4" id="KW-0804">Transcription</keyword>
<dbReference type="Gene3D" id="1.10.10.10">
    <property type="entry name" value="Winged helix-like DNA-binding domain superfamily/Winged helix DNA-binding domain"/>
    <property type="match status" value="1"/>
</dbReference>
<feature type="domain" description="RNA polymerase sigma factor 70 region 4 type 2" evidence="6">
    <location>
        <begin position="133"/>
        <end position="184"/>
    </location>
</feature>
<evidence type="ECO:0000256" key="2">
    <source>
        <dbReference type="ARBA" id="ARBA00023015"/>
    </source>
</evidence>
<feature type="domain" description="RNA polymerase sigma-70 region 2" evidence="5">
    <location>
        <begin position="25"/>
        <end position="93"/>
    </location>
</feature>
<proteinExistence type="inferred from homology"/>